<dbReference type="GO" id="GO:0030170">
    <property type="term" value="F:pyridoxal phosphate binding"/>
    <property type="evidence" value="ECO:0007669"/>
    <property type="project" value="InterPro"/>
</dbReference>
<evidence type="ECO:0000256" key="2">
    <source>
        <dbReference type="ARBA" id="ARBA00022898"/>
    </source>
</evidence>
<dbReference type="OrthoDB" id="9805807at2"/>
<dbReference type="InterPro" id="IPR015421">
    <property type="entry name" value="PyrdxlP-dep_Trfase_major"/>
</dbReference>
<dbReference type="Proteomes" id="UP000291088">
    <property type="component" value="Unassembled WGS sequence"/>
</dbReference>
<evidence type="ECO:0000313" key="6">
    <source>
        <dbReference type="Proteomes" id="UP000291088"/>
    </source>
</evidence>
<dbReference type="GO" id="GO:0008483">
    <property type="term" value="F:transaminase activity"/>
    <property type="evidence" value="ECO:0007669"/>
    <property type="project" value="UniProtKB-KW"/>
</dbReference>
<dbReference type="PROSITE" id="PS00868">
    <property type="entry name" value="CYS_MET_METAB_PP"/>
    <property type="match status" value="1"/>
</dbReference>
<evidence type="ECO:0000256" key="3">
    <source>
        <dbReference type="PIRSR" id="PIRSR001434-2"/>
    </source>
</evidence>
<dbReference type="InterPro" id="IPR000277">
    <property type="entry name" value="Cys/Met-Metab_PyrdxlP-dep_enz"/>
</dbReference>
<dbReference type="GO" id="GO:0019346">
    <property type="term" value="P:transsulfuration"/>
    <property type="evidence" value="ECO:0007669"/>
    <property type="project" value="InterPro"/>
</dbReference>
<dbReference type="AlphaFoldDB" id="A0A4Q2TM98"/>
<sequence>MRDGKDGHLHPQTLALDGGLTVDPVTKAIAPNISMSVNNALAPGGGPFSADGAGDLTSLPFLYARWTNPTVRQLEQRIAALEGGDDALATATGLAAIAATFFTFLRQGDHLVVSDVCYAGANELARRILPDYGIEVSAVNMSRLDDVAAALRPNTRLVHCESPCNPILRLTDLEAVAALAHAHGALVSVDSTFATPVATRPLSLGVDLVIHSLTKFMNGHGDALGGAVCGRKDLVEAIRGRAGVYLGATLSAQNAWLIMRGLDTIFPRMQTISAAALEVARFLARHPAVTAVTYPGLDTHPQYDLARRQMAIAGGMVTFQVRDPQAVAKRLAERLKVVHYAFSLGHQRSIVVLLDTAEMMQSTYRLEGAQLDDYRAFAGDGIFRLSVGLEAVPDIVADLDQALGANPAMKEGDCP</sequence>
<keyword evidence="2 3" id="KW-0663">Pyridoxal phosphate</keyword>
<protein>
    <submittedName>
        <fullName evidence="5">Aminotransferase class V-fold PLP-dependent enzyme</fullName>
    </submittedName>
</protein>
<dbReference type="PIRSF" id="PIRSF001434">
    <property type="entry name" value="CGS"/>
    <property type="match status" value="1"/>
</dbReference>
<accession>A0A4Q2TM98</accession>
<dbReference type="PANTHER" id="PTHR11808">
    <property type="entry name" value="TRANS-SULFURATION ENZYME FAMILY MEMBER"/>
    <property type="match status" value="1"/>
</dbReference>
<comment type="caution">
    <text evidence="5">The sequence shown here is derived from an EMBL/GenBank/DDBJ whole genome shotgun (WGS) entry which is preliminary data.</text>
</comment>
<dbReference type="InterPro" id="IPR054542">
    <property type="entry name" value="Cys_met_metab_PP"/>
</dbReference>
<reference evidence="5 6" key="1">
    <citation type="submission" date="2019-01" db="EMBL/GenBank/DDBJ databases">
        <authorList>
            <person name="Deng T."/>
        </authorList>
    </citation>
    <scope>NUCLEOTIDE SEQUENCE [LARGE SCALE GENOMIC DNA]</scope>
    <source>
        <strain evidence="5 6">F8825</strain>
    </source>
</reference>
<evidence type="ECO:0000256" key="4">
    <source>
        <dbReference type="RuleBase" id="RU362118"/>
    </source>
</evidence>
<dbReference type="InterPro" id="IPR015424">
    <property type="entry name" value="PyrdxlP-dep_Trfase"/>
</dbReference>
<name>A0A4Q2TM98_9HYPH</name>
<keyword evidence="5" id="KW-0808">Transferase</keyword>
<dbReference type="SUPFAM" id="SSF53383">
    <property type="entry name" value="PLP-dependent transferases"/>
    <property type="match status" value="1"/>
</dbReference>
<evidence type="ECO:0000313" key="5">
    <source>
        <dbReference type="EMBL" id="RYC20194.1"/>
    </source>
</evidence>
<dbReference type="PANTHER" id="PTHR11808:SF80">
    <property type="entry name" value="CYSTATHIONINE GAMMA-LYASE"/>
    <property type="match status" value="1"/>
</dbReference>
<feature type="modified residue" description="N6-(pyridoxal phosphate)lysine" evidence="3">
    <location>
        <position position="215"/>
    </location>
</feature>
<dbReference type="Pfam" id="PF01053">
    <property type="entry name" value="Cys_Met_Meta_PP"/>
    <property type="match status" value="1"/>
</dbReference>
<keyword evidence="5" id="KW-0032">Aminotransferase</keyword>
<dbReference type="EMBL" id="SDVB01000128">
    <property type="protein sequence ID" value="RYC20194.1"/>
    <property type="molecule type" value="Genomic_DNA"/>
</dbReference>
<comment type="similarity">
    <text evidence="4">Belongs to the trans-sulfuration enzymes family.</text>
</comment>
<dbReference type="RefSeq" id="WP_129330828.1">
    <property type="nucleotide sequence ID" value="NZ_SDVB01000128.1"/>
</dbReference>
<proteinExistence type="inferred from homology"/>
<organism evidence="5 6">
    <name type="scientific">Ciceribacter ferrooxidans</name>
    <dbReference type="NCBI Taxonomy" id="2509717"/>
    <lineage>
        <taxon>Bacteria</taxon>
        <taxon>Pseudomonadati</taxon>
        <taxon>Pseudomonadota</taxon>
        <taxon>Alphaproteobacteria</taxon>
        <taxon>Hyphomicrobiales</taxon>
        <taxon>Rhizobiaceae</taxon>
        <taxon>Ciceribacter</taxon>
    </lineage>
</organism>
<gene>
    <name evidence="5" type="ORF">EUU22_04200</name>
</gene>
<dbReference type="Gene3D" id="3.40.640.10">
    <property type="entry name" value="Type I PLP-dependent aspartate aminotransferase-like (Major domain)"/>
    <property type="match status" value="1"/>
</dbReference>
<keyword evidence="6" id="KW-1185">Reference proteome</keyword>
<dbReference type="InterPro" id="IPR015422">
    <property type="entry name" value="PyrdxlP-dep_Trfase_small"/>
</dbReference>
<dbReference type="GO" id="GO:0005737">
    <property type="term" value="C:cytoplasm"/>
    <property type="evidence" value="ECO:0007669"/>
    <property type="project" value="TreeGrafter"/>
</dbReference>
<dbReference type="Gene3D" id="3.90.1150.10">
    <property type="entry name" value="Aspartate Aminotransferase, domain 1"/>
    <property type="match status" value="1"/>
</dbReference>
<dbReference type="FunFam" id="3.40.640.10:FF:000046">
    <property type="entry name" value="Cystathionine gamma-lyase"/>
    <property type="match status" value="1"/>
</dbReference>
<dbReference type="GO" id="GO:0016846">
    <property type="term" value="F:carbon-sulfur lyase activity"/>
    <property type="evidence" value="ECO:0007669"/>
    <property type="project" value="TreeGrafter"/>
</dbReference>
<comment type="cofactor">
    <cofactor evidence="1 4">
        <name>pyridoxal 5'-phosphate</name>
        <dbReference type="ChEBI" id="CHEBI:597326"/>
    </cofactor>
</comment>
<evidence type="ECO:0000256" key="1">
    <source>
        <dbReference type="ARBA" id="ARBA00001933"/>
    </source>
</evidence>